<keyword evidence="3" id="KW-0227">DNA damage</keyword>
<dbReference type="PANTHER" id="PTHR41251:SF1">
    <property type="entry name" value="NON-HOMOLOGOUS END JOINING PROTEIN KU"/>
    <property type="match status" value="1"/>
</dbReference>
<feature type="region of interest" description="Disordered" evidence="4">
    <location>
        <begin position="243"/>
        <end position="265"/>
    </location>
</feature>
<dbReference type="SMART" id="SM00559">
    <property type="entry name" value="Ku78"/>
    <property type="match status" value="1"/>
</dbReference>
<comment type="similarity">
    <text evidence="3">Belongs to the prokaryotic Ku family.</text>
</comment>
<evidence type="ECO:0000256" key="3">
    <source>
        <dbReference type="HAMAP-Rule" id="MF_01875"/>
    </source>
</evidence>
<dbReference type="Proteomes" id="UP001501576">
    <property type="component" value="Unassembled WGS sequence"/>
</dbReference>
<keyword evidence="1 3" id="KW-0238">DNA-binding</keyword>
<protein>
    <recommendedName>
        <fullName evidence="3">Non-homologous end joining protein Ku</fullName>
    </recommendedName>
</protein>
<dbReference type="InterPro" id="IPR006164">
    <property type="entry name" value="DNA_bd_Ku70/Ku80"/>
</dbReference>
<keyword evidence="2 3" id="KW-0233">DNA recombination</keyword>
<dbReference type="Gene3D" id="2.40.290.10">
    <property type="match status" value="1"/>
</dbReference>
<evidence type="ECO:0000313" key="7">
    <source>
        <dbReference type="Proteomes" id="UP001501576"/>
    </source>
</evidence>
<dbReference type="NCBIfam" id="TIGR02772">
    <property type="entry name" value="Ku_bact"/>
    <property type="match status" value="1"/>
</dbReference>
<evidence type="ECO:0000313" key="6">
    <source>
        <dbReference type="EMBL" id="GAA0575428.1"/>
    </source>
</evidence>
<comment type="subunit">
    <text evidence="3">Homodimer. Interacts with LigD.</text>
</comment>
<dbReference type="HAMAP" id="MF_01875">
    <property type="entry name" value="Prokaryotic_Ku"/>
    <property type="match status" value="1"/>
</dbReference>
<evidence type="ECO:0000256" key="1">
    <source>
        <dbReference type="ARBA" id="ARBA00023125"/>
    </source>
</evidence>
<dbReference type="InterPro" id="IPR016194">
    <property type="entry name" value="SPOC-like_C_dom_sf"/>
</dbReference>
<organism evidence="6 7">
    <name type="scientific">Streptomyces mordarskii</name>
    <dbReference type="NCBI Taxonomy" id="1226758"/>
    <lineage>
        <taxon>Bacteria</taxon>
        <taxon>Bacillati</taxon>
        <taxon>Actinomycetota</taxon>
        <taxon>Actinomycetes</taxon>
        <taxon>Kitasatosporales</taxon>
        <taxon>Streptomycetaceae</taxon>
        <taxon>Streptomyces</taxon>
    </lineage>
</organism>
<dbReference type="SUPFAM" id="SSF100939">
    <property type="entry name" value="SPOC domain-like"/>
    <property type="match status" value="1"/>
</dbReference>
<accession>A0ABN1EVE4</accession>
<dbReference type="Pfam" id="PF02735">
    <property type="entry name" value="Ku"/>
    <property type="match status" value="1"/>
</dbReference>
<name>A0ABN1EVE4_9ACTN</name>
<keyword evidence="7" id="KW-1185">Reference proteome</keyword>
<comment type="caution">
    <text evidence="6">The sequence shown here is derived from an EMBL/GenBank/DDBJ whole genome shotgun (WGS) entry which is preliminary data.</text>
</comment>
<dbReference type="PIRSF" id="PIRSF006493">
    <property type="entry name" value="Prok_Ku"/>
    <property type="match status" value="1"/>
</dbReference>
<keyword evidence="3" id="KW-0234">DNA repair</keyword>
<gene>
    <name evidence="3" type="primary">ku</name>
    <name evidence="6" type="ORF">GCM10010390_92970</name>
</gene>
<evidence type="ECO:0000259" key="5">
    <source>
        <dbReference type="SMART" id="SM00559"/>
    </source>
</evidence>
<feature type="domain" description="Ku" evidence="5">
    <location>
        <begin position="49"/>
        <end position="179"/>
    </location>
</feature>
<reference evidence="6 7" key="1">
    <citation type="journal article" date="2019" name="Int. J. Syst. Evol. Microbiol.">
        <title>The Global Catalogue of Microorganisms (GCM) 10K type strain sequencing project: providing services to taxonomists for standard genome sequencing and annotation.</title>
        <authorList>
            <consortium name="The Broad Institute Genomics Platform"/>
            <consortium name="The Broad Institute Genome Sequencing Center for Infectious Disease"/>
            <person name="Wu L."/>
            <person name="Ma J."/>
        </authorList>
    </citation>
    <scope>NUCLEOTIDE SEQUENCE [LARGE SCALE GENOMIC DNA]</scope>
    <source>
        <strain evidence="6 7">JCM 5052</strain>
    </source>
</reference>
<dbReference type="PANTHER" id="PTHR41251">
    <property type="entry name" value="NON-HOMOLOGOUS END JOINING PROTEIN KU"/>
    <property type="match status" value="1"/>
</dbReference>
<dbReference type="InterPro" id="IPR009187">
    <property type="entry name" value="Prok_Ku"/>
</dbReference>
<comment type="function">
    <text evidence="3">With LigD forms a non-homologous end joining (NHEJ) DNA repair enzyme, which repairs dsDNA breaks with reduced fidelity. Binds linear dsDNA with 5'- and 3'- overhangs but not closed circular dsDNA nor ssDNA. Recruits and stimulates the ligase activity of LigD.</text>
</comment>
<sequence length="265" mass="29123">MWSGWVAFGLVSVPVQLFSAVDEHGPGLHLVHAADGSRIRLRRVCEAEQREVPQSELARGWEAPDGRMVILHDTDMEALPLPTRRTVEVLGFVPVEDVDPVLYSRPYWVGFHGRAAQRPYALLTEALARSGRLAVCKVALRTRERLAVLRPRRGSLVLQTLLWPEELRDPGDLSSPAPLTDRELQLAEVLMNEMAGVDISELHDDYAAALEQLIDVKAAGGQPRELPEPVPAVDLMAVLEESVRTAREGRQNGNGSGGREAASRG</sequence>
<dbReference type="EMBL" id="BAAABZ010000102">
    <property type="protein sequence ID" value="GAA0575428.1"/>
    <property type="molecule type" value="Genomic_DNA"/>
</dbReference>
<proteinExistence type="inferred from homology"/>
<evidence type="ECO:0000256" key="4">
    <source>
        <dbReference type="SAM" id="MobiDB-lite"/>
    </source>
</evidence>
<evidence type="ECO:0000256" key="2">
    <source>
        <dbReference type="ARBA" id="ARBA00023172"/>
    </source>
</evidence>